<dbReference type="Gene3D" id="1.10.760.10">
    <property type="entry name" value="Cytochrome c-like domain"/>
    <property type="match status" value="2"/>
</dbReference>
<reference evidence="8 9" key="1">
    <citation type="submission" date="2018-04" db="EMBL/GenBank/DDBJ databases">
        <title>Denitrifier Microvirgula.</title>
        <authorList>
            <person name="Anderson E."/>
            <person name="Jang J."/>
            <person name="Ishii S."/>
        </authorList>
    </citation>
    <scope>NUCLEOTIDE SEQUENCE [LARGE SCALE GENOMIC DNA]</scope>
    <source>
        <strain evidence="8 9">BE2.4</strain>
    </source>
</reference>
<evidence type="ECO:0000313" key="9">
    <source>
        <dbReference type="Proteomes" id="UP000244173"/>
    </source>
</evidence>
<keyword evidence="2 4" id="KW-0479">Metal-binding</keyword>
<dbReference type="InterPro" id="IPR051459">
    <property type="entry name" value="Cytochrome_c-type_DH"/>
</dbReference>
<feature type="region of interest" description="Disordered" evidence="5">
    <location>
        <begin position="263"/>
        <end position="287"/>
    </location>
</feature>
<name>A0A2S0P7U6_9NEIS</name>
<keyword evidence="3 4" id="KW-0408">Iron</keyword>
<dbReference type="AlphaFoldDB" id="A0A2S0P7U6"/>
<dbReference type="Proteomes" id="UP000244173">
    <property type="component" value="Chromosome"/>
</dbReference>
<proteinExistence type="predicted"/>
<sequence length="287" mass="30632">MNAADRISVLAGWAGAATLAFCLAASPTWAQPAGARPFSPPRDSSMPPGEAGAQIRLGQRLTNETARLLPGNVGNALNCSSCHLGAGKVAKASPFVGVWNDYPGYNPRAGRDVTLTERINGCFRRSMNGKPLPPDSREMRAMLAYMRWLSADVPRGDRTGRGIGKINKDLVPDPVRGKAVYAASCASCHGDDGQGRKRDGEFVFPPLWGPQSFNIGAGMARTYTAAAFVLHNMPIAHGLNAPLGQGGALSPQDAVDVAEYFTHQPRPDFPDRLKDWPKGGKPKDARD</sequence>
<keyword evidence="9" id="KW-1185">Reference proteome</keyword>
<evidence type="ECO:0000256" key="2">
    <source>
        <dbReference type="ARBA" id="ARBA00022723"/>
    </source>
</evidence>
<dbReference type="Pfam" id="PF21342">
    <property type="entry name" value="SoxA-TsdA_cyt-c"/>
    <property type="match status" value="1"/>
</dbReference>
<evidence type="ECO:0000259" key="7">
    <source>
        <dbReference type="PROSITE" id="PS51007"/>
    </source>
</evidence>
<dbReference type="EMBL" id="CP028519">
    <property type="protein sequence ID" value="AVY93436.1"/>
    <property type="molecule type" value="Genomic_DNA"/>
</dbReference>
<dbReference type="InterPro" id="IPR036909">
    <property type="entry name" value="Cyt_c-like_dom_sf"/>
</dbReference>
<evidence type="ECO:0000256" key="3">
    <source>
        <dbReference type="ARBA" id="ARBA00023004"/>
    </source>
</evidence>
<dbReference type="PANTHER" id="PTHR35008:SF9">
    <property type="entry name" value="CYTOCHROME C DOMAIN-CONTAINING PROTEIN"/>
    <property type="match status" value="1"/>
</dbReference>
<feature type="signal peptide" evidence="6">
    <location>
        <begin position="1"/>
        <end position="30"/>
    </location>
</feature>
<evidence type="ECO:0000256" key="4">
    <source>
        <dbReference type="PROSITE-ProRule" id="PRU00433"/>
    </source>
</evidence>
<dbReference type="STRING" id="1122240.GCA_000620105_00699"/>
<keyword evidence="1 4" id="KW-0349">Heme</keyword>
<evidence type="ECO:0000313" key="8">
    <source>
        <dbReference type="EMBL" id="AVY93436.1"/>
    </source>
</evidence>
<feature type="region of interest" description="Disordered" evidence="5">
    <location>
        <begin position="32"/>
        <end position="51"/>
    </location>
</feature>
<evidence type="ECO:0000256" key="5">
    <source>
        <dbReference type="SAM" id="MobiDB-lite"/>
    </source>
</evidence>
<dbReference type="OrthoDB" id="9808312at2"/>
<dbReference type="SUPFAM" id="SSF46626">
    <property type="entry name" value="Cytochrome c"/>
    <property type="match status" value="2"/>
</dbReference>
<dbReference type="PROSITE" id="PS51007">
    <property type="entry name" value="CYTC"/>
    <property type="match status" value="1"/>
</dbReference>
<dbReference type="Pfam" id="PF00034">
    <property type="entry name" value="Cytochrom_C"/>
    <property type="match status" value="1"/>
</dbReference>
<evidence type="ECO:0000256" key="6">
    <source>
        <dbReference type="SAM" id="SignalP"/>
    </source>
</evidence>
<accession>A0A2S0P7U6</accession>
<evidence type="ECO:0000256" key="1">
    <source>
        <dbReference type="ARBA" id="ARBA00022617"/>
    </source>
</evidence>
<feature type="domain" description="Cytochrome c" evidence="7">
    <location>
        <begin position="172"/>
        <end position="265"/>
    </location>
</feature>
<feature type="chain" id="PRO_5015533717" description="Cytochrome c domain-containing protein" evidence="6">
    <location>
        <begin position="31"/>
        <end position="287"/>
    </location>
</feature>
<dbReference type="GO" id="GO:0046872">
    <property type="term" value="F:metal ion binding"/>
    <property type="evidence" value="ECO:0007669"/>
    <property type="project" value="UniProtKB-KW"/>
</dbReference>
<dbReference type="KEGG" id="maer:DAI18_04790"/>
<protein>
    <recommendedName>
        <fullName evidence="7">Cytochrome c domain-containing protein</fullName>
    </recommendedName>
</protein>
<dbReference type="InterPro" id="IPR009056">
    <property type="entry name" value="Cyt_c-like_dom"/>
</dbReference>
<gene>
    <name evidence="8" type="ORF">DAI18_04790</name>
</gene>
<keyword evidence="6" id="KW-0732">Signal</keyword>
<dbReference type="GO" id="GO:0020037">
    <property type="term" value="F:heme binding"/>
    <property type="evidence" value="ECO:0007669"/>
    <property type="project" value="InterPro"/>
</dbReference>
<feature type="compositionally biased region" description="Basic and acidic residues" evidence="5">
    <location>
        <begin position="265"/>
        <end position="287"/>
    </location>
</feature>
<dbReference type="PANTHER" id="PTHR35008">
    <property type="entry name" value="BLL4482 PROTEIN-RELATED"/>
    <property type="match status" value="1"/>
</dbReference>
<dbReference type="RefSeq" id="WP_107888844.1">
    <property type="nucleotide sequence ID" value="NZ_CP028519.1"/>
</dbReference>
<organism evidence="8 9">
    <name type="scientific">Microvirgula aerodenitrificans</name>
    <dbReference type="NCBI Taxonomy" id="57480"/>
    <lineage>
        <taxon>Bacteria</taxon>
        <taxon>Pseudomonadati</taxon>
        <taxon>Pseudomonadota</taxon>
        <taxon>Betaproteobacteria</taxon>
        <taxon>Neisseriales</taxon>
        <taxon>Aquaspirillaceae</taxon>
        <taxon>Microvirgula</taxon>
    </lineage>
</organism>
<dbReference type="GO" id="GO:0009055">
    <property type="term" value="F:electron transfer activity"/>
    <property type="evidence" value="ECO:0007669"/>
    <property type="project" value="InterPro"/>
</dbReference>